<gene>
    <name evidence="9" type="primary">LOC113859651</name>
</gene>
<keyword evidence="8" id="KW-1185">Reference proteome</keyword>
<dbReference type="OrthoDB" id="1428273at2759"/>
<evidence type="ECO:0000256" key="4">
    <source>
        <dbReference type="ARBA" id="ARBA00023163"/>
    </source>
</evidence>
<evidence type="ECO:0000313" key="9">
    <source>
        <dbReference type="RefSeq" id="XP_027348169.1"/>
    </source>
</evidence>
<dbReference type="AlphaFoldDB" id="A0A8B8L0K5"/>
<feature type="compositionally biased region" description="Polar residues" evidence="6">
    <location>
        <begin position="29"/>
        <end position="38"/>
    </location>
</feature>
<keyword evidence="2" id="KW-0238">DNA-binding</keyword>
<evidence type="ECO:0000256" key="5">
    <source>
        <dbReference type="ARBA" id="ARBA00023242"/>
    </source>
</evidence>
<evidence type="ECO:0000259" key="7">
    <source>
        <dbReference type="PROSITE" id="PS50848"/>
    </source>
</evidence>
<reference evidence="8" key="1">
    <citation type="journal article" date="2019" name="Toxins">
        <title>Detection of Abrin-Like and Prepropulchellin-Like Toxin Genes and Transcripts Using Whole Genome Sequencing and Full-Length Transcript Sequencing of Abrus precatorius.</title>
        <authorList>
            <person name="Hovde B.T."/>
            <person name="Daligault H.E."/>
            <person name="Hanschen E.R."/>
            <person name="Kunde Y.A."/>
            <person name="Johnson M.B."/>
            <person name="Starkenburg S.R."/>
            <person name="Johnson S.L."/>
        </authorList>
    </citation>
    <scope>NUCLEOTIDE SEQUENCE [LARGE SCALE GENOMIC DNA]</scope>
</reference>
<dbReference type="Pfam" id="PF25797">
    <property type="entry name" value="PDF2_C"/>
    <property type="match status" value="1"/>
</dbReference>
<dbReference type="PROSITE" id="PS50848">
    <property type="entry name" value="START"/>
    <property type="match status" value="1"/>
</dbReference>
<dbReference type="GO" id="GO:0008289">
    <property type="term" value="F:lipid binding"/>
    <property type="evidence" value="ECO:0007669"/>
    <property type="project" value="InterPro"/>
</dbReference>
<proteinExistence type="predicted"/>
<dbReference type="GeneID" id="113859651"/>
<evidence type="ECO:0000256" key="3">
    <source>
        <dbReference type="ARBA" id="ARBA00023155"/>
    </source>
</evidence>
<dbReference type="PANTHER" id="PTHR45654">
    <property type="entry name" value="HOMEOBOX-LEUCINE ZIPPER PROTEIN MERISTEM L1"/>
    <property type="match status" value="1"/>
</dbReference>
<name>A0A8B8L0K5_ABRPR</name>
<dbReference type="Proteomes" id="UP000694853">
    <property type="component" value="Unplaced"/>
</dbReference>
<dbReference type="SUPFAM" id="SSF55961">
    <property type="entry name" value="Bet v1-like"/>
    <property type="match status" value="2"/>
</dbReference>
<evidence type="ECO:0000256" key="2">
    <source>
        <dbReference type="ARBA" id="ARBA00023125"/>
    </source>
</evidence>
<keyword evidence="3" id="KW-0371">Homeobox</keyword>
<evidence type="ECO:0000256" key="1">
    <source>
        <dbReference type="ARBA" id="ARBA00023015"/>
    </source>
</evidence>
<accession>A0A8B8L0K5</accession>
<dbReference type="GO" id="GO:0003677">
    <property type="term" value="F:DNA binding"/>
    <property type="evidence" value="ECO:0007669"/>
    <property type="project" value="UniProtKB-KW"/>
</dbReference>
<evidence type="ECO:0000256" key="6">
    <source>
        <dbReference type="SAM" id="MobiDB-lite"/>
    </source>
</evidence>
<dbReference type="InterPro" id="IPR042160">
    <property type="entry name" value="HD-Zip_IV"/>
</dbReference>
<dbReference type="InterPro" id="IPR002913">
    <property type="entry name" value="START_lipid-bd_dom"/>
</dbReference>
<evidence type="ECO:0000313" key="8">
    <source>
        <dbReference type="Proteomes" id="UP000694853"/>
    </source>
</evidence>
<dbReference type="PANTHER" id="PTHR45654:SF48">
    <property type="entry name" value="START DOMAIN-CONTAINING PROTEIN"/>
    <property type="match status" value="1"/>
</dbReference>
<sequence length="614" mass="68282">MSEKEVQEPMASRGSKRTIIERIEGSDDQGYTNSQGGNSMDKFGKGNSSSHAADVALARKMKAVANLEVDGSKVNSQVPACPLGKNAQATASRVDTSTNQRNSDFYIDRVCDLIVGMSLYTEPTKSKVRELAHRAMYELSKVAVAGKPLWKSQNGQKFETMDNIEYLRTYAGLEETIDGIKNLIKVGDHQDFPSFKSLRVGYAPKPKPPPRERNTIESSRVIKEVKMDPLNIVQLLMNVMNAEFQLPTPFVATRECYFVRYSKKLSDDIWGVADISMEKIFPSPDIKFRRRPSGCLIKAMPNGYSKVIWVEHAVDNDEYSMHFSQVVSSGLAYGASRWVDSLVRSIECYGIPKTVPIPLHDEITEAGKESLLNLAERMMRSFCCDISASYRNDWTTVKSLLGFHEVKVKVKDIISDFGRPRGATVIFSSSAWLPTSPNILFDFLRDPTCRKKWDLLSTKCDSVREISYVIQGNDPRNRVSIIQLKDGINDMLYVQESYIDSTDTARIVYSPIHKLALSYLINGANPLYVSIEPSGFTIFPDGGMPLKGDDNSGGGSILTIAFSIMLSTAKVTPLIVPPGAIARFKNLSVHTLNGIRDALLQDNASIMQNFIASK</sequence>
<keyword evidence="5" id="KW-0539">Nucleus</keyword>
<organism evidence="8 9">
    <name type="scientific">Abrus precatorius</name>
    <name type="common">Indian licorice</name>
    <name type="synonym">Glycine abrus</name>
    <dbReference type="NCBI Taxonomy" id="3816"/>
    <lineage>
        <taxon>Eukaryota</taxon>
        <taxon>Viridiplantae</taxon>
        <taxon>Streptophyta</taxon>
        <taxon>Embryophyta</taxon>
        <taxon>Tracheophyta</taxon>
        <taxon>Spermatophyta</taxon>
        <taxon>Magnoliopsida</taxon>
        <taxon>eudicotyledons</taxon>
        <taxon>Gunneridae</taxon>
        <taxon>Pentapetalae</taxon>
        <taxon>rosids</taxon>
        <taxon>fabids</taxon>
        <taxon>Fabales</taxon>
        <taxon>Fabaceae</taxon>
        <taxon>Papilionoideae</taxon>
        <taxon>50 kb inversion clade</taxon>
        <taxon>NPAAA clade</taxon>
        <taxon>indigoferoid/millettioid clade</taxon>
        <taxon>Abreae</taxon>
        <taxon>Abrus</taxon>
    </lineage>
</organism>
<protein>
    <submittedName>
        <fullName evidence="9">Homeobox-leucine zipper protein ROC1-like</fullName>
    </submittedName>
</protein>
<reference evidence="9" key="2">
    <citation type="submission" date="2025-08" db="UniProtKB">
        <authorList>
            <consortium name="RefSeq"/>
        </authorList>
    </citation>
    <scope>IDENTIFICATION</scope>
    <source>
        <tissue evidence="9">Young leaves</tissue>
    </source>
</reference>
<keyword evidence="1" id="KW-0805">Transcription regulation</keyword>
<dbReference type="Pfam" id="PF01852">
    <property type="entry name" value="START"/>
    <property type="match status" value="1"/>
</dbReference>
<feature type="region of interest" description="Disordered" evidence="6">
    <location>
        <begin position="1"/>
        <end position="49"/>
    </location>
</feature>
<dbReference type="SMART" id="SM00234">
    <property type="entry name" value="START"/>
    <property type="match status" value="1"/>
</dbReference>
<dbReference type="InterPro" id="IPR057993">
    <property type="entry name" value="HD-Zip_IV_C"/>
</dbReference>
<dbReference type="KEGG" id="aprc:113859651"/>
<keyword evidence="4" id="KW-0804">Transcription</keyword>
<feature type="domain" description="START" evidence="7">
    <location>
        <begin position="121"/>
        <end position="351"/>
    </location>
</feature>
<dbReference type="RefSeq" id="XP_027348169.1">
    <property type="nucleotide sequence ID" value="XM_027492368.1"/>
</dbReference>